<gene>
    <name evidence="2" type="primary">CE52</name>
    <name evidence="3" type="ORF">CLAFUR5_14670</name>
</gene>
<organism evidence="2">
    <name type="scientific">Passalora fulva</name>
    <name type="common">Tomato leaf mold</name>
    <name type="synonym">Cladosporium fulvum</name>
    <dbReference type="NCBI Taxonomy" id="5499"/>
    <lineage>
        <taxon>Eukaryota</taxon>
        <taxon>Fungi</taxon>
        <taxon>Dikarya</taxon>
        <taxon>Ascomycota</taxon>
        <taxon>Pezizomycotina</taxon>
        <taxon>Dothideomycetes</taxon>
        <taxon>Dothideomycetidae</taxon>
        <taxon>Mycosphaerellales</taxon>
        <taxon>Mycosphaerellaceae</taxon>
        <taxon>Fulvia</taxon>
    </lineage>
</organism>
<keyword evidence="4" id="KW-1185">Reference proteome</keyword>
<reference evidence="3" key="3">
    <citation type="journal article" date="2022" name="Microb. Genom.">
        <title>A chromosome-scale genome assembly of the tomato pathogen Cladosporium fulvum reveals a compartmentalized genome architecture and the presence of a dispensable chromosome.</title>
        <authorList>
            <person name="Zaccaron A.Z."/>
            <person name="Chen L.H."/>
            <person name="Samaras A."/>
            <person name="Stergiopoulos I."/>
        </authorList>
    </citation>
    <scope>NUCLEOTIDE SEQUENCE</scope>
    <source>
        <strain evidence="3">Race5_Kim</strain>
    </source>
</reference>
<protein>
    <submittedName>
        <fullName evidence="2">Putative effector 52</fullName>
    </submittedName>
</protein>
<feature type="chain" id="PRO_5040671815" evidence="1">
    <location>
        <begin position="21"/>
        <end position="71"/>
    </location>
</feature>
<dbReference type="EMBL" id="KX943084">
    <property type="protein sequence ID" value="AQA29255.1"/>
    <property type="molecule type" value="Genomic_DNA"/>
</dbReference>
<accession>A0A1P8YY29</accession>
<dbReference type="AlphaFoldDB" id="A0A1P8YY29"/>
<evidence type="ECO:0000313" key="3">
    <source>
        <dbReference type="EMBL" id="UJO19793.1"/>
    </source>
</evidence>
<evidence type="ECO:0000313" key="4">
    <source>
        <dbReference type="Proteomes" id="UP000756132"/>
    </source>
</evidence>
<reference evidence="3" key="2">
    <citation type="submission" date="2021-12" db="EMBL/GenBank/DDBJ databases">
        <authorList>
            <person name="Zaccaron A."/>
            <person name="Stergiopoulos I."/>
        </authorList>
    </citation>
    <scope>NUCLEOTIDE SEQUENCE</scope>
    <source>
        <strain evidence="3">Race5_Kim</strain>
    </source>
</reference>
<evidence type="ECO:0000313" key="2">
    <source>
        <dbReference type="EMBL" id="AQA29255.1"/>
    </source>
</evidence>
<feature type="signal peptide" evidence="1">
    <location>
        <begin position="1"/>
        <end position="20"/>
    </location>
</feature>
<dbReference type="EMBL" id="CP090169">
    <property type="protein sequence ID" value="UJO19793.1"/>
    <property type="molecule type" value="Genomic_DNA"/>
</dbReference>
<dbReference type="Proteomes" id="UP000756132">
    <property type="component" value="Chromosome 7"/>
</dbReference>
<name>A0A1P8YY29_PASFU</name>
<proteinExistence type="predicted"/>
<evidence type="ECO:0000256" key="1">
    <source>
        <dbReference type="SAM" id="SignalP"/>
    </source>
</evidence>
<sequence length="71" mass="7425">MKSFAFSLLALLAGSQVSWALGGTCLMAPAAGTKWGLCQYQNAVLYCRETNGCSSDGAACQWVNEPSAICT</sequence>
<reference evidence="2" key="1">
    <citation type="submission" date="2016-10" db="EMBL/GenBank/DDBJ databases">
        <title>Novel effectors identified in the apoplast of Cladosporium fulvum-infected tomato.</title>
        <authorList>
            <person name="Mesarich C.H."/>
            <person name="de Wit P.J.G.M."/>
        </authorList>
    </citation>
    <scope>NUCLEOTIDE SEQUENCE</scope>
    <source>
        <strain evidence="2">0WU</strain>
    </source>
</reference>
<keyword evidence="1" id="KW-0732">Signal</keyword>